<dbReference type="RefSeq" id="WP_179821764.1">
    <property type="nucleotide sequence ID" value="NZ_JACCCO010000001.1"/>
</dbReference>
<comment type="caution">
    <text evidence="6">The sequence shown here is derived from an EMBL/GenBank/DDBJ whole genome shotgun (WGS) entry which is preliminary data.</text>
</comment>
<evidence type="ECO:0000256" key="4">
    <source>
        <dbReference type="ARBA" id="ARBA00023136"/>
    </source>
</evidence>
<dbReference type="AlphaFoldDB" id="A0A852UY72"/>
<protein>
    <submittedName>
        <fullName evidence="6">Uncharacterized membrane protein YkvA (DUF1232 family)</fullName>
    </submittedName>
</protein>
<comment type="subcellular location">
    <subcellularLocation>
        <location evidence="1">Endomembrane system</location>
        <topology evidence="1">Multi-pass membrane protein</topology>
    </subcellularLocation>
</comment>
<evidence type="ECO:0000259" key="5">
    <source>
        <dbReference type="Pfam" id="PF06803"/>
    </source>
</evidence>
<proteinExistence type="predicted"/>
<dbReference type="GO" id="GO:0012505">
    <property type="term" value="C:endomembrane system"/>
    <property type="evidence" value="ECO:0007669"/>
    <property type="project" value="UniProtKB-SubCell"/>
</dbReference>
<reference evidence="6 7" key="1">
    <citation type="submission" date="2020-07" db="EMBL/GenBank/DDBJ databases">
        <title>Sequencing the genomes of 1000 actinobacteria strains.</title>
        <authorList>
            <person name="Klenk H.-P."/>
        </authorList>
    </citation>
    <scope>NUCLEOTIDE SEQUENCE [LARGE SCALE GENOMIC DNA]</scope>
    <source>
        <strain evidence="6 7">DSM 45763</strain>
    </source>
</reference>
<evidence type="ECO:0000256" key="1">
    <source>
        <dbReference type="ARBA" id="ARBA00004127"/>
    </source>
</evidence>
<evidence type="ECO:0000313" key="6">
    <source>
        <dbReference type="EMBL" id="NYF41189.1"/>
    </source>
</evidence>
<sequence>MAKAARAAQAWRVYRQASGPGSPGLATRLRAVPKMVGAVMRGQYPGMTKGKLAMLGLGVLYIVSPLDLVPDFLALIGVADNFGVFLWLMGSLLGESGRYVDWERHGGVRAFPSAAGPFPHGRRG</sequence>
<feature type="domain" description="DUF1232" evidence="5">
    <location>
        <begin position="52"/>
        <end position="87"/>
    </location>
</feature>
<accession>A0A852UY72</accession>
<gene>
    <name evidence="6" type="ORF">HDA43_003348</name>
</gene>
<keyword evidence="2" id="KW-0812">Transmembrane</keyword>
<keyword evidence="3" id="KW-1133">Transmembrane helix</keyword>
<dbReference type="InterPro" id="IPR010652">
    <property type="entry name" value="DUF1232"/>
</dbReference>
<organism evidence="6 7">
    <name type="scientific">Streptosporangium sandarakinum</name>
    <dbReference type="NCBI Taxonomy" id="1260955"/>
    <lineage>
        <taxon>Bacteria</taxon>
        <taxon>Bacillati</taxon>
        <taxon>Actinomycetota</taxon>
        <taxon>Actinomycetes</taxon>
        <taxon>Streptosporangiales</taxon>
        <taxon>Streptosporangiaceae</taxon>
        <taxon>Streptosporangium</taxon>
    </lineage>
</organism>
<evidence type="ECO:0000256" key="2">
    <source>
        <dbReference type="ARBA" id="ARBA00022692"/>
    </source>
</evidence>
<evidence type="ECO:0000313" key="7">
    <source>
        <dbReference type="Proteomes" id="UP000576393"/>
    </source>
</evidence>
<dbReference type="Proteomes" id="UP000576393">
    <property type="component" value="Unassembled WGS sequence"/>
</dbReference>
<keyword evidence="7" id="KW-1185">Reference proteome</keyword>
<evidence type="ECO:0000256" key="3">
    <source>
        <dbReference type="ARBA" id="ARBA00022989"/>
    </source>
</evidence>
<name>A0A852UY72_9ACTN</name>
<dbReference type="Pfam" id="PF06803">
    <property type="entry name" value="DUF1232"/>
    <property type="match status" value="1"/>
</dbReference>
<dbReference type="EMBL" id="JACCCO010000001">
    <property type="protein sequence ID" value="NYF41189.1"/>
    <property type="molecule type" value="Genomic_DNA"/>
</dbReference>
<keyword evidence="4" id="KW-0472">Membrane</keyword>